<accession>A0A379G797</accession>
<evidence type="ECO:0000313" key="9">
    <source>
        <dbReference type="Proteomes" id="UP000255129"/>
    </source>
</evidence>
<dbReference type="OrthoDB" id="6466576at2"/>
<evidence type="ECO:0000256" key="2">
    <source>
        <dbReference type="ARBA" id="ARBA00022448"/>
    </source>
</evidence>
<evidence type="ECO:0000313" key="8">
    <source>
        <dbReference type="EMBL" id="SUC36815.1"/>
    </source>
</evidence>
<dbReference type="Gene3D" id="1.20.1250.20">
    <property type="entry name" value="MFS general substrate transporter like domains"/>
    <property type="match status" value="1"/>
</dbReference>
<feature type="transmembrane region" description="Helical" evidence="7">
    <location>
        <begin position="347"/>
        <end position="369"/>
    </location>
</feature>
<keyword evidence="4 7" id="KW-0812">Transmembrane</keyword>
<evidence type="ECO:0000256" key="4">
    <source>
        <dbReference type="ARBA" id="ARBA00022692"/>
    </source>
</evidence>
<dbReference type="Proteomes" id="UP000255129">
    <property type="component" value="Unassembled WGS sequence"/>
</dbReference>
<dbReference type="InterPro" id="IPR011701">
    <property type="entry name" value="MFS"/>
</dbReference>
<dbReference type="InterPro" id="IPR036259">
    <property type="entry name" value="MFS_trans_sf"/>
</dbReference>
<dbReference type="EMBL" id="UGUA01000002">
    <property type="protein sequence ID" value="SUC36815.1"/>
    <property type="molecule type" value="Genomic_DNA"/>
</dbReference>
<feature type="transmembrane region" description="Helical" evidence="7">
    <location>
        <begin position="262"/>
        <end position="280"/>
    </location>
</feature>
<proteinExistence type="predicted"/>
<evidence type="ECO:0000256" key="7">
    <source>
        <dbReference type="SAM" id="Phobius"/>
    </source>
</evidence>
<reference evidence="8 9" key="1">
    <citation type="submission" date="2018-06" db="EMBL/GenBank/DDBJ databases">
        <authorList>
            <consortium name="Pathogen Informatics"/>
            <person name="Doyle S."/>
        </authorList>
    </citation>
    <scope>NUCLEOTIDE SEQUENCE [LARGE SCALE GENOMIC DNA]</scope>
    <source>
        <strain evidence="8 9">NCTC12026</strain>
    </source>
</reference>
<dbReference type="PANTHER" id="PTHR23517">
    <property type="entry name" value="RESISTANCE PROTEIN MDTM, PUTATIVE-RELATED-RELATED"/>
    <property type="match status" value="1"/>
</dbReference>
<feature type="transmembrane region" description="Helical" evidence="7">
    <location>
        <begin position="62"/>
        <end position="81"/>
    </location>
</feature>
<keyword evidence="3" id="KW-1003">Cell membrane</keyword>
<evidence type="ECO:0000256" key="5">
    <source>
        <dbReference type="ARBA" id="ARBA00022989"/>
    </source>
</evidence>
<dbReference type="Pfam" id="PF07690">
    <property type="entry name" value="MFS_1"/>
    <property type="match status" value="1"/>
</dbReference>
<name>A0A379G797_9GAMM</name>
<dbReference type="GO" id="GO:0005886">
    <property type="term" value="C:plasma membrane"/>
    <property type="evidence" value="ECO:0007669"/>
    <property type="project" value="UniProtKB-SubCell"/>
</dbReference>
<feature type="transmembrane region" description="Helical" evidence="7">
    <location>
        <begin position="31"/>
        <end position="55"/>
    </location>
</feature>
<dbReference type="GO" id="GO:0022857">
    <property type="term" value="F:transmembrane transporter activity"/>
    <property type="evidence" value="ECO:0007669"/>
    <property type="project" value="InterPro"/>
</dbReference>
<feature type="transmembrane region" description="Helical" evidence="7">
    <location>
        <begin position="87"/>
        <end position="110"/>
    </location>
</feature>
<gene>
    <name evidence="8" type="ORF">NCTC12026_03258</name>
</gene>
<feature type="transmembrane region" description="Helical" evidence="7">
    <location>
        <begin position="319"/>
        <end position="341"/>
    </location>
</feature>
<dbReference type="SUPFAM" id="SSF103473">
    <property type="entry name" value="MFS general substrate transporter"/>
    <property type="match status" value="1"/>
</dbReference>
<dbReference type="PANTHER" id="PTHR23517:SF3">
    <property type="entry name" value="INTEGRAL MEMBRANE TRANSPORT PROTEIN"/>
    <property type="match status" value="1"/>
</dbReference>
<evidence type="ECO:0000256" key="6">
    <source>
        <dbReference type="ARBA" id="ARBA00023136"/>
    </source>
</evidence>
<dbReference type="AlphaFoldDB" id="A0A379G797"/>
<protein>
    <submittedName>
        <fullName evidence="8">Major Facilitator Superfamily</fullName>
    </submittedName>
</protein>
<keyword evidence="5 7" id="KW-1133">Transmembrane helix</keyword>
<comment type="subcellular location">
    <subcellularLocation>
        <location evidence="1">Cell membrane</location>
        <topology evidence="1">Multi-pass membrane protein</topology>
    </subcellularLocation>
</comment>
<sequence>MKTRFLSGISFYSFLPFFSLYLLHYKNINESHIAIIIFTFLFISRAFSLFTHFIISYLNYKTTLFLSYLISCLSILSIYFISNFYFIFLSTAFIGAGFSIANVCCSLFIAESNSHSDRVKNFSLLNVIVNISSAVGGAVGEWFYNSFYSGVIFLPAGIMFFAALYSLTIIDVKHAKPAQNQQNKIAVSFFEWIIFLGYSAIPFFMLGLVFRNLAYLFEINYQGARDYISVSYLFILNAFMIISLQIKITQLIDKQIKITQSIIYKFSIILIAALLLFLNFSALMQIYLLIILFTFSELIWSPYNNSLAIEKCPFNNQKLSLSICIFFWGLAESFGAYVGIIANQDQIHIFIPVTLLSLLILLFGIEYIISMRKQHENHHISGM</sequence>
<evidence type="ECO:0000256" key="1">
    <source>
        <dbReference type="ARBA" id="ARBA00004651"/>
    </source>
</evidence>
<feature type="transmembrane region" description="Helical" evidence="7">
    <location>
        <begin position="122"/>
        <end position="140"/>
    </location>
</feature>
<feature type="transmembrane region" description="Helical" evidence="7">
    <location>
        <begin position="230"/>
        <end position="250"/>
    </location>
</feature>
<evidence type="ECO:0000256" key="3">
    <source>
        <dbReference type="ARBA" id="ARBA00022475"/>
    </source>
</evidence>
<keyword evidence="2" id="KW-0813">Transport</keyword>
<feature type="transmembrane region" description="Helical" evidence="7">
    <location>
        <begin position="5"/>
        <end position="25"/>
    </location>
</feature>
<feature type="transmembrane region" description="Helical" evidence="7">
    <location>
        <begin position="146"/>
        <end position="168"/>
    </location>
</feature>
<organism evidence="8 9">
    <name type="scientific">Providencia rustigianii</name>
    <dbReference type="NCBI Taxonomy" id="158850"/>
    <lineage>
        <taxon>Bacteria</taxon>
        <taxon>Pseudomonadati</taxon>
        <taxon>Pseudomonadota</taxon>
        <taxon>Gammaproteobacteria</taxon>
        <taxon>Enterobacterales</taxon>
        <taxon>Morganellaceae</taxon>
        <taxon>Providencia</taxon>
    </lineage>
</organism>
<dbReference type="InterPro" id="IPR050171">
    <property type="entry name" value="MFS_Transporters"/>
</dbReference>
<keyword evidence="6 7" id="KW-0472">Membrane</keyword>
<feature type="transmembrane region" description="Helical" evidence="7">
    <location>
        <begin position="286"/>
        <end position="307"/>
    </location>
</feature>
<feature type="transmembrane region" description="Helical" evidence="7">
    <location>
        <begin position="189"/>
        <end position="210"/>
    </location>
</feature>